<dbReference type="EMBL" id="JAHXPT010000017">
    <property type="protein sequence ID" value="MBW6411698.1"/>
    <property type="molecule type" value="Genomic_DNA"/>
</dbReference>
<comment type="caution">
    <text evidence="2">The sequence shown here is derived from an EMBL/GenBank/DDBJ whole genome shotgun (WGS) entry which is preliminary data.</text>
</comment>
<evidence type="ECO:0000313" key="2">
    <source>
        <dbReference type="EMBL" id="MBW6411698.1"/>
    </source>
</evidence>
<dbReference type="Pfam" id="PF07872">
    <property type="entry name" value="DUF1659"/>
    <property type="match status" value="1"/>
</dbReference>
<proteinExistence type="predicted"/>
<dbReference type="InterPro" id="IPR012454">
    <property type="entry name" value="DUF1659"/>
</dbReference>
<organism evidence="2 3">
    <name type="scientific">Clostridium weizhouense</name>
    <dbReference type="NCBI Taxonomy" id="2859781"/>
    <lineage>
        <taxon>Bacteria</taxon>
        <taxon>Bacillati</taxon>
        <taxon>Bacillota</taxon>
        <taxon>Clostridia</taxon>
        <taxon>Eubacteriales</taxon>
        <taxon>Clostridiaceae</taxon>
        <taxon>Clostridium</taxon>
    </lineage>
</organism>
<dbReference type="Proteomes" id="UP001519921">
    <property type="component" value="Unassembled WGS sequence"/>
</dbReference>
<protein>
    <submittedName>
        <fullName evidence="2">DUF1659 domain-containing protein</fullName>
    </submittedName>
</protein>
<feature type="domain" description="DUF1659" evidence="1">
    <location>
        <begin position="3"/>
        <end position="72"/>
    </location>
</feature>
<accession>A0ABS7ASP7</accession>
<sequence length="75" mass="8354">MMAVNKVLTNCSLTIEVQKGVDKQGDPVFKKKTFSNLNPDITDEAAYEIGNAFKNILDGETRSTFLNNTNKLMRA</sequence>
<name>A0ABS7ASP7_9CLOT</name>
<evidence type="ECO:0000259" key="1">
    <source>
        <dbReference type="Pfam" id="PF07872"/>
    </source>
</evidence>
<keyword evidence="3" id="KW-1185">Reference proteome</keyword>
<reference evidence="2 3" key="1">
    <citation type="submission" date="2021-07" db="EMBL/GenBank/DDBJ databases">
        <title>Clostridium weizhouense sp. nov., an anaerobic bacterium isolated from activated sludge of Petroleum wastewater.</title>
        <authorList>
            <person name="Li Q."/>
        </authorList>
    </citation>
    <scope>NUCLEOTIDE SEQUENCE [LARGE SCALE GENOMIC DNA]</scope>
    <source>
        <strain evidence="2 3">YB-6</strain>
    </source>
</reference>
<gene>
    <name evidence="2" type="ORF">KYD98_16580</name>
</gene>
<evidence type="ECO:0000313" key="3">
    <source>
        <dbReference type="Proteomes" id="UP001519921"/>
    </source>
</evidence>